<evidence type="ECO:0000313" key="2">
    <source>
        <dbReference type="Proteomes" id="UP000800092"/>
    </source>
</evidence>
<protein>
    <submittedName>
        <fullName evidence="1">Uncharacterized protein</fullName>
    </submittedName>
</protein>
<accession>A0A6A6HMV4</accession>
<dbReference type="AlphaFoldDB" id="A0A6A6HMV4"/>
<keyword evidence="2" id="KW-1185">Reference proteome</keyword>
<dbReference type="Gene3D" id="1.25.40.10">
    <property type="entry name" value="Tetratricopeptide repeat domain"/>
    <property type="match status" value="1"/>
</dbReference>
<sequence length="922" mass="104845">MAGVASWKIDQLAEYERSKNYAGGLKACERLLKKSPNDTGLLFQKARFLLTTGNSDESTRICQELCHHQPPIINEDLVCQIYITLAQNVVAQNNNDTIREVSKDMRELWSSIIEKKPQDSGKLYTTWIKAATEFERWEEIQQTAQKAQKAFKLDKKRHRYYYFLGITTAQLAAESLSATDGRSAKMIADVNLRRLQGSVQNTVSPPEKPGSECSIQSYDELRLLYNVYWLQDKTEDMYKLASDSVLGVNSAIGQGDTELAHQVTRMLREKGMWQELKDYMEMILFKSELEDEATADVNMWLNYVQSLAGLGEFESTLLDVIKEDVKEAQASRGRALARCSLLSKKLEHVELETKGSRRTEEIQSLRSQVCDACAGALRTTSQTWFEDVKSELEKISSEDRARLKGLVQDMSQFLSPKLGQTISLQLDYLWCRSEEDLTKIIKDGLGLVRGMTSEKLYSEEVFLLPIVGLMRLHIIARSQPHRPMTLLVLSLLLLEFMLARIPDSLKGTATLVSVGRYLGFESSWIVHWKTLGVKNVLVDPLSHLVVERLSISQPQRLPSPPSSGSTLVNPVDFLEWIVEEYKRSDTQLQGSLTHAVEAGHWNIIGDLNTSRDRLSRSITLRMAILERRRIQRINDESYDYKGSVQLRLKGFDEEEIMDNRNMIPLLDYEPSGDSASENFPATGPTPKAHYVSYLLMMDEADCVISEQKSKAFYLSSGMQWSFPWDKIEKHKKEFTASEYATLPVWQGISALVDTLEGGKKDPRTIKTHLTDLKEQTGIYKLQADGWTLGVVDDQLPLPDSSHIQTLYIDLELFKTCAKLIAYFRKKTKNDNSYTQLLKGIKDQLELLHGRNMVIVQGLVKKLEEFDLAERLSEDDIGSLFPEMLGGKYFKQKSKQYCKDAVHTLKSWLSSGEKLNARLARAL</sequence>
<proteinExistence type="predicted"/>
<reference evidence="1" key="1">
    <citation type="journal article" date="2020" name="Stud. Mycol.">
        <title>101 Dothideomycetes genomes: a test case for predicting lifestyles and emergence of pathogens.</title>
        <authorList>
            <person name="Haridas S."/>
            <person name="Albert R."/>
            <person name="Binder M."/>
            <person name="Bloem J."/>
            <person name="Labutti K."/>
            <person name="Salamov A."/>
            <person name="Andreopoulos B."/>
            <person name="Baker S."/>
            <person name="Barry K."/>
            <person name="Bills G."/>
            <person name="Bluhm B."/>
            <person name="Cannon C."/>
            <person name="Castanera R."/>
            <person name="Culley D."/>
            <person name="Daum C."/>
            <person name="Ezra D."/>
            <person name="Gonzalez J."/>
            <person name="Henrissat B."/>
            <person name="Kuo A."/>
            <person name="Liang C."/>
            <person name="Lipzen A."/>
            <person name="Lutzoni F."/>
            <person name="Magnuson J."/>
            <person name="Mondo S."/>
            <person name="Nolan M."/>
            <person name="Ohm R."/>
            <person name="Pangilinan J."/>
            <person name="Park H.-J."/>
            <person name="Ramirez L."/>
            <person name="Alfaro M."/>
            <person name="Sun H."/>
            <person name="Tritt A."/>
            <person name="Yoshinaga Y."/>
            <person name="Zwiers L.-H."/>
            <person name="Turgeon B."/>
            <person name="Goodwin S."/>
            <person name="Spatafora J."/>
            <person name="Crous P."/>
            <person name="Grigoriev I."/>
        </authorList>
    </citation>
    <scope>NUCLEOTIDE SEQUENCE</scope>
    <source>
        <strain evidence="1">Tuck. ex Michener</strain>
    </source>
</reference>
<dbReference type="InterPro" id="IPR019183">
    <property type="entry name" value="NAA25_NatB_aux_su"/>
</dbReference>
<dbReference type="OrthoDB" id="24670at2759"/>
<dbReference type="Pfam" id="PF09797">
    <property type="entry name" value="NatB_MDM20"/>
    <property type="match status" value="1"/>
</dbReference>
<name>A0A6A6HMV4_VIRVR</name>
<organism evidence="1 2">
    <name type="scientific">Viridothelium virens</name>
    <name type="common">Speckled blister lichen</name>
    <name type="synonym">Trypethelium virens</name>
    <dbReference type="NCBI Taxonomy" id="1048519"/>
    <lineage>
        <taxon>Eukaryota</taxon>
        <taxon>Fungi</taxon>
        <taxon>Dikarya</taxon>
        <taxon>Ascomycota</taxon>
        <taxon>Pezizomycotina</taxon>
        <taxon>Dothideomycetes</taxon>
        <taxon>Dothideomycetes incertae sedis</taxon>
        <taxon>Trypetheliales</taxon>
        <taxon>Trypetheliaceae</taxon>
        <taxon>Viridothelium</taxon>
    </lineage>
</organism>
<dbReference type="Proteomes" id="UP000800092">
    <property type="component" value="Unassembled WGS sequence"/>
</dbReference>
<gene>
    <name evidence="1" type="ORF">EV356DRAFT_528590</name>
</gene>
<evidence type="ECO:0000313" key="1">
    <source>
        <dbReference type="EMBL" id="KAF2239321.1"/>
    </source>
</evidence>
<dbReference type="InterPro" id="IPR011990">
    <property type="entry name" value="TPR-like_helical_dom_sf"/>
</dbReference>
<dbReference type="SUPFAM" id="SSF48452">
    <property type="entry name" value="TPR-like"/>
    <property type="match status" value="1"/>
</dbReference>
<dbReference type="EMBL" id="ML991773">
    <property type="protein sequence ID" value="KAF2239321.1"/>
    <property type="molecule type" value="Genomic_DNA"/>
</dbReference>